<accession>A0ACB7VMU4</accession>
<gene>
    <name evidence="1" type="ORF">IHE45_08G130600</name>
</gene>
<evidence type="ECO:0000313" key="1">
    <source>
        <dbReference type="EMBL" id="KAH7675384.1"/>
    </source>
</evidence>
<keyword evidence="1" id="KW-0808">Transferase</keyword>
<organism evidence="1 2">
    <name type="scientific">Dioscorea alata</name>
    <name type="common">Purple yam</name>
    <dbReference type="NCBI Taxonomy" id="55571"/>
    <lineage>
        <taxon>Eukaryota</taxon>
        <taxon>Viridiplantae</taxon>
        <taxon>Streptophyta</taxon>
        <taxon>Embryophyta</taxon>
        <taxon>Tracheophyta</taxon>
        <taxon>Spermatophyta</taxon>
        <taxon>Magnoliopsida</taxon>
        <taxon>Liliopsida</taxon>
        <taxon>Dioscoreales</taxon>
        <taxon>Dioscoreaceae</taxon>
        <taxon>Dioscorea</taxon>
    </lineage>
</organism>
<dbReference type="EC" id="2.1.1.354" evidence="1"/>
<evidence type="ECO:0000313" key="2">
    <source>
        <dbReference type="Proteomes" id="UP000827976"/>
    </source>
</evidence>
<reference evidence="2" key="1">
    <citation type="journal article" date="2022" name="Nat. Commun.">
        <title>Chromosome evolution and the genetic basis of agronomically important traits in greater yam.</title>
        <authorList>
            <person name="Bredeson J.V."/>
            <person name="Lyons J.B."/>
            <person name="Oniyinde I.O."/>
            <person name="Okereke N.R."/>
            <person name="Kolade O."/>
            <person name="Nnabue I."/>
            <person name="Nwadili C.O."/>
            <person name="Hribova E."/>
            <person name="Parker M."/>
            <person name="Nwogha J."/>
            <person name="Shu S."/>
            <person name="Carlson J."/>
            <person name="Kariba R."/>
            <person name="Muthemba S."/>
            <person name="Knop K."/>
            <person name="Barton G.J."/>
            <person name="Sherwood A.V."/>
            <person name="Lopez-Montes A."/>
            <person name="Asiedu R."/>
            <person name="Jamnadass R."/>
            <person name="Muchugi A."/>
            <person name="Goodstein D."/>
            <person name="Egesi C.N."/>
            <person name="Featherston J."/>
            <person name="Asfaw A."/>
            <person name="Simpson G.G."/>
            <person name="Dolezel J."/>
            <person name="Hendre P.S."/>
            <person name="Van Deynze A."/>
            <person name="Kumar P.L."/>
            <person name="Obidiegwu J.E."/>
            <person name="Bhattacharjee R."/>
            <person name="Rokhsar D.S."/>
        </authorList>
    </citation>
    <scope>NUCLEOTIDE SEQUENCE [LARGE SCALE GENOMIC DNA]</scope>
    <source>
        <strain evidence="2">cv. TDa95/00328</strain>
    </source>
</reference>
<protein>
    <submittedName>
        <fullName evidence="1">Histone-lysine N-methyltransferase protein</fullName>
        <ecNumber evidence="1">2.1.1.354</ecNumber>
    </submittedName>
</protein>
<dbReference type="Proteomes" id="UP000827976">
    <property type="component" value="Chromosome 8"/>
</dbReference>
<keyword evidence="1" id="KW-0489">Methyltransferase</keyword>
<name>A0ACB7VMU4_DIOAL</name>
<sequence length="800" mass="88334">MAFHVACPITCLRVCRCEIGNARAGDGARFLEALDGIEDFLKDPWVVREKGRDGDKGTVQVLVPKVVVAVEDASVSAMARRGAVHRQATAVKFGVGDFVPRSGIGSIAEVPTEDVNLGEEDQDALTPNILCHMCFSGENDGSEKAAKMLPCKLCNRMYHSSCLKAWAAHRDLFHWSSWVCPFCRFCEVCHRVGDPKKLMYCKRCDGAYHCYCQQPPHKNASHGPYLCRKHTSCHSCGSTVPGNGLSTRWFLGYTCCDACGRLFTKGNYCPVCLKVYRDSEMTPMVCCDVCQQWVHCGCDGISDEKYQQFQTDGNLQYKCAACRGDCYQVRDIDDAVQELWRRKDQTDSDLIASLRAAAGLPSQEEIFSISPFSDDEETGSIGLKKDSGRALKFSVKGLTDYSTKSLKDYGKNSLSNSLSNNYSKDGFQLQSVGKFDGLYQNVDKWNRMSTVDGLRDRKVDDQNSCGSNKSEMFSSPLTITTANGSAVSNNNVGGMGMVTNNIGKIPKIQIKASKSQSIHMMEDSERNSIKREIAKGTKLVIHLGGKNRNLTCSPMSEPLSCQQEKDFVPSDGTGNNMKPGKASDVQRKSRCNIDEEHELNKTCKSSHIMIRSAPMDSALEGEATLKNDDIMEHKQSVETCFDSLNKNDEVADLPYASNLSNNPKPLLKLKLKNPYFDQQSSWVPEGVEDKNCVKGQRSKRKRSSMERINVCEDDHNVNMNMENSANEVEAKALQKLDKGAIGKRVEGQSSVGSWHKGVASKVIDGASSVSIDLDNGRTETLEPGKDGICLISKKQKGRRS</sequence>
<dbReference type="EMBL" id="CM037018">
    <property type="protein sequence ID" value="KAH7675384.1"/>
    <property type="molecule type" value="Genomic_DNA"/>
</dbReference>
<comment type="caution">
    <text evidence="1">The sequence shown here is derived from an EMBL/GenBank/DDBJ whole genome shotgun (WGS) entry which is preliminary data.</text>
</comment>
<keyword evidence="2" id="KW-1185">Reference proteome</keyword>
<proteinExistence type="predicted"/>